<dbReference type="RefSeq" id="WP_176810091.1">
    <property type="nucleotide sequence ID" value="NZ_CP055306.1"/>
</dbReference>
<dbReference type="AlphaFoldDB" id="A0A7D5E0E1"/>
<accession>A0A7D5E0E1</accession>
<proteinExistence type="predicted"/>
<protein>
    <submittedName>
        <fullName evidence="1">Uncharacterized protein</fullName>
    </submittedName>
</protein>
<name>A0A7D5E0E1_9PAST</name>
<dbReference type="Proteomes" id="UP000509660">
    <property type="component" value="Chromosome"/>
</dbReference>
<sequence length="104" mass="12350">MIEIKACHLEKLLIESVRYCLGRSTYAVSECGDIIRLHWKNIGEGAKEVIRRDIRNKIDRHNDSATDNFNNYHERLNRDNSYLGHECDAFTWIELLNWIDEQEN</sequence>
<evidence type="ECO:0000313" key="1">
    <source>
        <dbReference type="EMBL" id="QLB40844.1"/>
    </source>
</evidence>
<gene>
    <name evidence="1" type="ORF">HV559_08165</name>
</gene>
<organism evidence="1 2">
    <name type="scientific">Mannheimia pernigra</name>
    <dbReference type="NCBI Taxonomy" id="111844"/>
    <lineage>
        <taxon>Bacteria</taxon>
        <taxon>Pseudomonadati</taxon>
        <taxon>Pseudomonadota</taxon>
        <taxon>Gammaproteobacteria</taxon>
        <taxon>Pasteurellales</taxon>
        <taxon>Pasteurellaceae</taxon>
        <taxon>Mannheimia</taxon>
    </lineage>
</organism>
<dbReference type="EMBL" id="CP055306">
    <property type="protein sequence ID" value="QLB40844.1"/>
    <property type="molecule type" value="Genomic_DNA"/>
</dbReference>
<evidence type="ECO:0000313" key="2">
    <source>
        <dbReference type="Proteomes" id="UP000509660"/>
    </source>
</evidence>
<keyword evidence="2" id="KW-1185">Reference proteome</keyword>
<reference evidence="1 2" key="1">
    <citation type="submission" date="2020-06" db="EMBL/GenBank/DDBJ databases">
        <title>Mannheimia pernigra sp. nov. isolated from bovine respiratory tract.</title>
        <authorList>
            <person name="Kuhnert P."/>
            <person name="Akarsu-Egger H."/>
        </authorList>
    </citation>
    <scope>NUCLEOTIDE SEQUENCE [LARGE SCALE GENOMIC DNA]</scope>
    <source>
        <strain evidence="1 2">BNO311</strain>
    </source>
</reference>